<protein>
    <submittedName>
        <fullName evidence="1">Uncharacterized protein</fullName>
    </submittedName>
</protein>
<dbReference type="EMBL" id="CP007453">
    <property type="protein sequence ID" value="AHM57785.1"/>
    <property type="molecule type" value="Genomic_DNA"/>
</dbReference>
<dbReference type="PATRIC" id="fig|1286171.3.peg.2457"/>
<dbReference type="AlphaFoldDB" id="W8TA60"/>
<dbReference type="Proteomes" id="UP000019591">
    <property type="component" value="Plasmid EAL2_808p"/>
</dbReference>
<name>W8TA60_PEPAC</name>
<keyword evidence="1" id="KW-0614">Plasmid</keyword>
<dbReference type="HOGENOM" id="CLU_1923894_0_0_9"/>
<reference evidence="1 2" key="1">
    <citation type="journal article" date="2014" name="Genome Announc.">
        <title>Complete Genome Sequence of Amino Acid-Utilizing Eubacterium acidaminophilum al-2 (DSM 3953).</title>
        <authorList>
            <person name="Poehlein A."/>
            <person name="Andreesen J.R."/>
            <person name="Daniel R."/>
        </authorList>
    </citation>
    <scope>NUCLEOTIDE SEQUENCE [LARGE SCALE GENOMIC DNA]</scope>
    <source>
        <strain evidence="1 2">DSM 3953</strain>
        <plasmid evidence="2">Plasmid EAL2_808p</plasmid>
    </source>
</reference>
<geneLocation type="plasmid" evidence="1 2">
    <name>EAL2_808p</name>
</geneLocation>
<organism evidence="1 2">
    <name type="scientific">Peptoclostridium acidaminophilum DSM 3953</name>
    <dbReference type="NCBI Taxonomy" id="1286171"/>
    <lineage>
        <taxon>Bacteria</taxon>
        <taxon>Bacillati</taxon>
        <taxon>Bacillota</taxon>
        <taxon>Clostridia</taxon>
        <taxon>Peptostreptococcales</taxon>
        <taxon>Peptoclostridiaceae</taxon>
        <taxon>Peptoclostridium</taxon>
    </lineage>
</organism>
<keyword evidence="2" id="KW-1185">Reference proteome</keyword>
<dbReference type="KEGG" id="eac:EAL2_808p02800"/>
<evidence type="ECO:0000313" key="1">
    <source>
        <dbReference type="EMBL" id="AHM57785.1"/>
    </source>
</evidence>
<accession>W8TA60</accession>
<sequence length="119" mass="14556">MTKKFLLEQCRRSRLIDHKETMNEAYWINHDKGHEALRSEFEEILKSMAVVNRKYLKIWLRVEMQASEEVLDELDAKYDYTLEDMSPEDDEKYSYYEGRDCMADLLMRIVMKKEYIWKI</sequence>
<evidence type="ECO:0000313" key="2">
    <source>
        <dbReference type="Proteomes" id="UP000019591"/>
    </source>
</evidence>
<gene>
    <name evidence="1" type="ORF">EAL2_808p02800</name>
</gene>
<dbReference type="RefSeq" id="WP_025436660.1">
    <property type="nucleotide sequence ID" value="NZ_CP007453.1"/>
</dbReference>
<dbReference type="eggNOG" id="ENOG502ZGTG">
    <property type="taxonomic scope" value="Bacteria"/>
</dbReference>
<proteinExistence type="predicted"/>